<evidence type="ECO:0000256" key="5">
    <source>
        <dbReference type="ARBA" id="ARBA00023136"/>
    </source>
</evidence>
<dbReference type="EMBL" id="NKHD01000017">
    <property type="protein sequence ID" value="OXT08286.1"/>
    <property type="molecule type" value="Genomic_DNA"/>
</dbReference>
<dbReference type="NCBIfam" id="TIGR02887">
    <property type="entry name" value="spore_ger_x_C"/>
    <property type="match status" value="1"/>
</dbReference>
<dbReference type="InterPro" id="IPR057336">
    <property type="entry name" value="GerAC_N"/>
</dbReference>
<dbReference type="PANTHER" id="PTHR35789:SF1">
    <property type="entry name" value="SPORE GERMINATION PROTEIN B3"/>
    <property type="match status" value="1"/>
</dbReference>
<comment type="subcellular location">
    <subcellularLocation>
        <location evidence="1">Membrane</location>
        <topology evidence="1">Lipid-anchor</topology>
    </subcellularLocation>
</comment>
<evidence type="ECO:0000259" key="9">
    <source>
        <dbReference type="Pfam" id="PF25198"/>
    </source>
</evidence>
<dbReference type="GO" id="GO:0016020">
    <property type="term" value="C:membrane"/>
    <property type="evidence" value="ECO:0007669"/>
    <property type="project" value="UniProtKB-SubCell"/>
</dbReference>
<evidence type="ECO:0000313" key="10">
    <source>
        <dbReference type="EMBL" id="OXT08286.1"/>
    </source>
</evidence>
<evidence type="ECO:0000256" key="6">
    <source>
        <dbReference type="ARBA" id="ARBA00023139"/>
    </source>
</evidence>
<keyword evidence="4" id="KW-0732">Signal</keyword>
<dbReference type="Proteomes" id="UP000215301">
    <property type="component" value="Unassembled WGS sequence"/>
</dbReference>
<dbReference type="InterPro" id="IPR046953">
    <property type="entry name" value="Spore_GerAC-like_C"/>
</dbReference>
<keyword evidence="6" id="KW-0564">Palmitate</keyword>
<comment type="similarity">
    <text evidence="2">Belongs to the GerABKC lipoprotein family.</text>
</comment>
<dbReference type="GO" id="GO:0009847">
    <property type="term" value="P:spore germination"/>
    <property type="evidence" value="ECO:0007669"/>
    <property type="project" value="InterPro"/>
</dbReference>
<reference evidence="10 11" key="1">
    <citation type="submission" date="2017-06" db="EMBL/GenBank/DDBJ databases">
        <title>Isolation and characterization of a thermophilic and butanogenic Thermoanaerobacterium thermosaccharolyticum M5 capable of efficient degradation of hemicellulose.</title>
        <authorList>
            <person name="Xin F."/>
            <person name="Jiang Y."/>
        </authorList>
    </citation>
    <scope>NUCLEOTIDE SEQUENCE [LARGE SCALE GENOMIC DNA]</scope>
    <source>
        <strain evidence="10 11">M5</strain>
    </source>
</reference>
<dbReference type="Pfam" id="PF25198">
    <property type="entry name" value="Spore_GerAC_N"/>
    <property type="match status" value="1"/>
</dbReference>
<keyword evidence="7" id="KW-0449">Lipoprotein</keyword>
<evidence type="ECO:0000256" key="1">
    <source>
        <dbReference type="ARBA" id="ARBA00004635"/>
    </source>
</evidence>
<dbReference type="Gene3D" id="3.30.300.210">
    <property type="entry name" value="Nutrient germinant receptor protein C, domain 3"/>
    <property type="match status" value="1"/>
</dbReference>
<gene>
    <name evidence="10" type="ORF">CE561_05860</name>
</gene>
<dbReference type="InterPro" id="IPR008844">
    <property type="entry name" value="Spore_GerAC-like"/>
</dbReference>
<evidence type="ECO:0000256" key="7">
    <source>
        <dbReference type="ARBA" id="ARBA00023288"/>
    </source>
</evidence>
<keyword evidence="3" id="KW-0309">Germination</keyword>
<evidence type="ECO:0000313" key="11">
    <source>
        <dbReference type="Proteomes" id="UP000215301"/>
    </source>
</evidence>
<accession>A0A231VKV4</accession>
<comment type="caution">
    <text evidence="10">The sequence shown here is derived from an EMBL/GenBank/DDBJ whole genome shotgun (WGS) entry which is preliminary data.</text>
</comment>
<dbReference type="PANTHER" id="PTHR35789">
    <property type="entry name" value="SPORE GERMINATION PROTEIN B3"/>
    <property type="match status" value="1"/>
</dbReference>
<dbReference type="RefSeq" id="WP_094044798.1">
    <property type="nucleotide sequence ID" value="NZ_CP117252.1"/>
</dbReference>
<dbReference type="Pfam" id="PF05504">
    <property type="entry name" value="Spore_GerAC"/>
    <property type="match status" value="1"/>
</dbReference>
<keyword evidence="5" id="KW-0472">Membrane</keyword>
<feature type="domain" description="Spore germination protein N-terminal" evidence="9">
    <location>
        <begin position="20"/>
        <end position="199"/>
    </location>
</feature>
<organism evidence="10 11">
    <name type="scientific">Thermoanaerobacterium thermosaccharolyticum</name>
    <name type="common">Clostridium thermosaccharolyticum</name>
    <dbReference type="NCBI Taxonomy" id="1517"/>
    <lineage>
        <taxon>Bacteria</taxon>
        <taxon>Bacillati</taxon>
        <taxon>Bacillota</taxon>
        <taxon>Clostridia</taxon>
        <taxon>Thermoanaerobacterales</taxon>
        <taxon>Thermoanaerobacteraceae</taxon>
        <taxon>Thermoanaerobacterium</taxon>
    </lineage>
</organism>
<dbReference type="PROSITE" id="PS51257">
    <property type="entry name" value="PROKAR_LIPOPROTEIN"/>
    <property type="match status" value="1"/>
</dbReference>
<dbReference type="AlphaFoldDB" id="A0A231VKV4"/>
<sequence>MKKVLALLIILSLLLTGCWDKREINELAFVQGIGMDIDKDRMCDITVQVLKPANLATSSGGGGGGAAAGKPYEVYSSRGVDFAKAFANFNTELSRTLFLQHNEIIFIGENLARSGIYSMLDFITRNPEFRRTSYLVVVTGGTLDDLMRLSKSVEKYPYREILGMIQNQKNTSSGYVCDINHFVETLETEKVQPIVGRLEIVKKDGKPQHARLVGAAAFKYDKMIGFLTEEQTKGIMWMDNLIKNTSLVIDKGPKGDKTHISFTIIKAKSSITPRVSGDNVSFDVKINFDSNMIEQNSMYNLTELKMIKGLENLQEQKVKSEVEDALNAIQRKYKVDSVGLGQKLQEKYPKVWEKLKDKWDEIYPNVKVNVSVKASLKRSGLTSKSIQPR</sequence>
<feature type="domain" description="Spore germination GerAC-like C-terminal" evidence="8">
    <location>
        <begin position="214"/>
        <end position="380"/>
    </location>
</feature>
<proteinExistence type="inferred from homology"/>
<evidence type="ECO:0000259" key="8">
    <source>
        <dbReference type="Pfam" id="PF05504"/>
    </source>
</evidence>
<dbReference type="InterPro" id="IPR038501">
    <property type="entry name" value="Spore_GerAC_C_sf"/>
</dbReference>
<name>A0A231VKV4_THETR</name>
<evidence type="ECO:0000256" key="4">
    <source>
        <dbReference type="ARBA" id="ARBA00022729"/>
    </source>
</evidence>
<evidence type="ECO:0000256" key="2">
    <source>
        <dbReference type="ARBA" id="ARBA00007886"/>
    </source>
</evidence>
<evidence type="ECO:0000256" key="3">
    <source>
        <dbReference type="ARBA" id="ARBA00022544"/>
    </source>
</evidence>
<protein>
    <submittedName>
        <fullName evidence="10">Spore gernimation protein</fullName>
    </submittedName>
</protein>